<proteinExistence type="predicted"/>
<dbReference type="Pfam" id="PF02984">
    <property type="entry name" value="Cyclin_C"/>
    <property type="match status" value="1"/>
</dbReference>
<evidence type="ECO:0000259" key="1">
    <source>
        <dbReference type="SMART" id="SM01332"/>
    </source>
</evidence>
<dbReference type="Proteomes" id="UP000266723">
    <property type="component" value="Unassembled WGS sequence"/>
</dbReference>
<evidence type="ECO:0000313" key="3">
    <source>
        <dbReference type="Proteomes" id="UP000266723"/>
    </source>
</evidence>
<gene>
    <name evidence="2" type="ORF">DY000_02030583</name>
</gene>
<dbReference type="SMART" id="SM01332">
    <property type="entry name" value="Cyclin_C"/>
    <property type="match status" value="1"/>
</dbReference>
<organism evidence="2 3">
    <name type="scientific">Brassica cretica</name>
    <name type="common">Mustard</name>
    <dbReference type="NCBI Taxonomy" id="69181"/>
    <lineage>
        <taxon>Eukaryota</taxon>
        <taxon>Viridiplantae</taxon>
        <taxon>Streptophyta</taxon>
        <taxon>Embryophyta</taxon>
        <taxon>Tracheophyta</taxon>
        <taxon>Spermatophyta</taxon>
        <taxon>Magnoliopsida</taxon>
        <taxon>eudicotyledons</taxon>
        <taxon>Gunneridae</taxon>
        <taxon>Pentapetalae</taxon>
        <taxon>rosids</taxon>
        <taxon>malvids</taxon>
        <taxon>Brassicales</taxon>
        <taxon>Brassicaceae</taxon>
        <taxon>Brassiceae</taxon>
        <taxon>Brassica</taxon>
    </lineage>
</organism>
<dbReference type="Gene3D" id="1.10.472.10">
    <property type="entry name" value="Cyclin-like"/>
    <property type="match status" value="1"/>
</dbReference>
<comment type="caution">
    <text evidence="2">The sequence shown here is derived from an EMBL/GenBank/DDBJ whole genome shotgun (WGS) entry which is preliminary data.</text>
</comment>
<accession>A0ABQ7DKM4</accession>
<evidence type="ECO:0000313" key="2">
    <source>
        <dbReference type="EMBL" id="KAF3577835.1"/>
    </source>
</evidence>
<sequence length="271" mass="30422">MCLFLYVTFFSPSSSYVSSLFSSSNIHLQISITLQSISPLTSNLHLGRICKKRSKNIGSNPSPTRLCGFEITILVYSKATVSLESLSSSFVNSAPSVLLEVSLLCGSTSISRSPSLLKLQKMPLQRHSKLCILCLRSKTTLDGAREQSGLERRQVLAVEKSILRQVEWCVTLPTPYVFLARYVKAFVPCDDEMEKLRYAARQTLEKSPSWTETLKHHTGYSEDEIMESVKMLMKLRDSARESAPRAVFKKYSLSRALVSLLFDYVAVMISL</sequence>
<dbReference type="SUPFAM" id="SSF47954">
    <property type="entry name" value="Cyclin-like"/>
    <property type="match status" value="1"/>
</dbReference>
<name>A0ABQ7DKM4_BRACR</name>
<dbReference type="EMBL" id="QGKV02000649">
    <property type="protein sequence ID" value="KAF3577835.1"/>
    <property type="molecule type" value="Genomic_DNA"/>
</dbReference>
<dbReference type="InterPro" id="IPR036915">
    <property type="entry name" value="Cyclin-like_sf"/>
</dbReference>
<feature type="domain" description="Cyclin C-terminal" evidence="1">
    <location>
        <begin position="173"/>
        <end position="271"/>
    </location>
</feature>
<reference evidence="2 3" key="1">
    <citation type="journal article" date="2020" name="BMC Genomics">
        <title>Intraspecific diversification of the crop wild relative Brassica cretica Lam. using demographic model selection.</title>
        <authorList>
            <person name="Kioukis A."/>
            <person name="Michalopoulou V.A."/>
            <person name="Briers L."/>
            <person name="Pirintsos S."/>
            <person name="Studholme D.J."/>
            <person name="Pavlidis P."/>
            <person name="Sarris P.F."/>
        </authorList>
    </citation>
    <scope>NUCLEOTIDE SEQUENCE [LARGE SCALE GENOMIC DNA]</scope>
    <source>
        <strain evidence="3">cv. PFS-1207/04</strain>
    </source>
</reference>
<keyword evidence="3" id="KW-1185">Reference proteome</keyword>
<dbReference type="InterPro" id="IPR004367">
    <property type="entry name" value="Cyclin_C-dom"/>
</dbReference>
<protein>
    <recommendedName>
        <fullName evidence="1">Cyclin C-terminal domain-containing protein</fullName>
    </recommendedName>
</protein>